<name>R3TSK7_9ENTE</name>
<reference evidence="1 2" key="1">
    <citation type="submission" date="2013-02" db="EMBL/GenBank/DDBJ databases">
        <title>The Genome Sequence of Enterococcus phoeniculicola BAA-412.</title>
        <authorList>
            <consortium name="The Broad Institute Genome Sequencing Platform"/>
            <consortium name="The Broad Institute Genome Sequencing Center for Infectious Disease"/>
            <person name="Earl A.M."/>
            <person name="Gilmore M.S."/>
            <person name="Lebreton F."/>
            <person name="Walker B."/>
            <person name="Young S.K."/>
            <person name="Zeng Q."/>
            <person name="Gargeya S."/>
            <person name="Fitzgerald M."/>
            <person name="Haas B."/>
            <person name="Abouelleil A."/>
            <person name="Alvarado L."/>
            <person name="Arachchi H.M."/>
            <person name="Berlin A.M."/>
            <person name="Chapman S.B."/>
            <person name="Dewar J."/>
            <person name="Goldberg J."/>
            <person name="Griggs A."/>
            <person name="Gujja S."/>
            <person name="Hansen M."/>
            <person name="Howarth C."/>
            <person name="Imamovic A."/>
            <person name="Larimer J."/>
            <person name="McCowan C."/>
            <person name="Murphy C."/>
            <person name="Neiman D."/>
            <person name="Pearson M."/>
            <person name="Priest M."/>
            <person name="Roberts A."/>
            <person name="Saif S."/>
            <person name="Shea T."/>
            <person name="Sisk P."/>
            <person name="Sykes S."/>
            <person name="Wortman J."/>
            <person name="Nusbaum C."/>
            <person name="Birren B."/>
        </authorList>
    </citation>
    <scope>NUCLEOTIDE SEQUENCE [LARGE SCALE GENOMIC DNA]</scope>
    <source>
        <strain evidence="1 2">ATCC BAA-412</strain>
    </source>
</reference>
<dbReference type="PATRIC" id="fig|1158610.3.peg.1766"/>
<sequence>MGDKRVAGTIMLHLEDGSKKFLMHSVGSSKELAIANFSAEQTGLANILNLLTETVNIDVNEINLVELTNTHIMKENIPLFVFETQAEKQTNELSEGYGWEEPSVMREVLGSYDFEGVPFF</sequence>
<dbReference type="OrthoDB" id="2156448at2"/>
<organism evidence="1 2">
    <name type="scientific">Enterococcus phoeniculicola ATCC BAA-412</name>
    <dbReference type="NCBI Taxonomy" id="1158610"/>
    <lineage>
        <taxon>Bacteria</taxon>
        <taxon>Bacillati</taxon>
        <taxon>Bacillota</taxon>
        <taxon>Bacilli</taxon>
        <taxon>Lactobacillales</taxon>
        <taxon>Enterococcaceae</taxon>
        <taxon>Enterococcus</taxon>
    </lineage>
</organism>
<dbReference type="Proteomes" id="UP000013785">
    <property type="component" value="Unassembled WGS sequence"/>
</dbReference>
<dbReference type="STRING" id="154621.RV11_GL002620"/>
<dbReference type="AlphaFoldDB" id="R3TSK7"/>
<evidence type="ECO:0000313" key="1">
    <source>
        <dbReference type="EMBL" id="EOL44143.1"/>
    </source>
</evidence>
<dbReference type="HOGENOM" id="CLU_161210_0_0_9"/>
<accession>R3TSK7</accession>
<dbReference type="eggNOG" id="ENOG50337JK">
    <property type="taxonomic scope" value="Bacteria"/>
</dbReference>
<evidence type="ECO:0000313" key="2">
    <source>
        <dbReference type="Proteomes" id="UP000013785"/>
    </source>
</evidence>
<gene>
    <name evidence="1" type="ORF">UC3_01773</name>
</gene>
<protein>
    <submittedName>
        <fullName evidence="1">Uncharacterized protein</fullName>
    </submittedName>
</protein>
<dbReference type="RefSeq" id="WP_010768436.1">
    <property type="nucleotide sequence ID" value="NZ_ASWE01000003.1"/>
</dbReference>
<keyword evidence="2" id="KW-1185">Reference proteome</keyword>
<comment type="caution">
    <text evidence="1">The sequence shown here is derived from an EMBL/GenBank/DDBJ whole genome shotgun (WGS) entry which is preliminary data.</text>
</comment>
<dbReference type="EMBL" id="AJAT01000014">
    <property type="protein sequence ID" value="EOL44143.1"/>
    <property type="molecule type" value="Genomic_DNA"/>
</dbReference>
<proteinExistence type="predicted"/>